<dbReference type="SUPFAM" id="SSF56112">
    <property type="entry name" value="Protein kinase-like (PK-like)"/>
    <property type="match status" value="1"/>
</dbReference>
<proteinExistence type="predicted"/>
<dbReference type="PANTHER" id="PTHR21310">
    <property type="entry name" value="AMINOGLYCOSIDE PHOSPHOTRANSFERASE-RELATED-RELATED"/>
    <property type="match status" value="1"/>
</dbReference>
<accession>A0A8H6S1D6</accession>
<dbReference type="InterPro" id="IPR011009">
    <property type="entry name" value="Kinase-like_dom_sf"/>
</dbReference>
<reference evidence="2" key="1">
    <citation type="submission" date="2020-05" db="EMBL/GenBank/DDBJ databases">
        <title>Mycena genomes resolve the evolution of fungal bioluminescence.</title>
        <authorList>
            <person name="Tsai I.J."/>
        </authorList>
    </citation>
    <scope>NUCLEOTIDE SEQUENCE</scope>
    <source>
        <strain evidence="2">110903Hualien_Pintung</strain>
    </source>
</reference>
<gene>
    <name evidence="2" type="ORF">HMN09_01313300</name>
</gene>
<dbReference type="InterPro" id="IPR051678">
    <property type="entry name" value="AGP_Transferase"/>
</dbReference>
<dbReference type="EMBL" id="JACAZE010000027">
    <property type="protein sequence ID" value="KAF7290082.1"/>
    <property type="molecule type" value="Genomic_DNA"/>
</dbReference>
<evidence type="ECO:0000259" key="1">
    <source>
        <dbReference type="Pfam" id="PF01636"/>
    </source>
</evidence>
<dbReference type="Gene3D" id="3.90.1200.10">
    <property type="match status" value="1"/>
</dbReference>
<name>A0A8H6S1D6_MYCCL</name>
<protein>
    <submittedName>
        <fullName evidence="2">Mediator of RNA polymerase II transcription subunit 13</fullName>
    </submittedName>
</protein>
<comment type="caution">
    <text evidence="2">The sequence shown here is derived from an EMBL/GenBank/DDBJ whole genome shotgun (WGS) entry which is preliminary data.</text>
</comment>
<dbReference type="Pfam" id="PF01636">
    <property type="entry name" value="APH"/>
    <property type="match status" value="1"/>
</dbReference>
<evidence type="ECO:0000313" key="2">
    <source>
        <dbReference type="EMBL" id="KAF7290082.1"/>
    </source>
</evidence>
<keyword evidence="3" id="KW-1185">Reference proteome</keyword>
<dbReference type="OrthoDB" id="5404599at2759"/>
<dbReference type="InterPro" id="IPR002575">
    <property type="entry name" value="Aminoglycoside_PTrfase"/>
</dbReference>
<feature type="domain" description="Aminoglycoside phosphotransferase" evidence="1">
    <location>
        <begin position="69"/>
        <end position="267"/>
    </location>
</feature>
<sequence>MTWLWSPPGFQYERVNNSLSFFWSALWLRFPRSCRATLYRLIIYLFSERVSSSNAYRFFGICYFKICDLPDEALVVEHVRTRTIIPVTKVFDLVWLPQGRWKPHKWLMVSSVLPGRPLSSASVDASPGPEQIDALCETLASWVDQLRALESPYHGRVCGFQRQCFRWPGWATDATNSKKLAPPFESVEALHEHSFLTFPVPELELEANQSLRADRERRAGTSYRVCLTHGDLVASNILVDEEMRLTGLVDWEHAGWLPEYWDAVSSSCADFGDGWKVITKRVFRGGRAYEAEVEWAGELHRYHANGPSP</sequence>
<evidence type="ECO:0000313" key="3">
    <source>
        <dbReference type="Proteomes" id="UP000613580"/>
    </source>
</evidence>
<dbReference type="Proteomes" id="UP000613580">
    <property type="component" value="Unassembled WGS sequence"/>
</dbReference>
<organism evidence="2 3">
    <name type="scientific">Mycena chlorophos</name>
    <name type="common">Agaric fungus</name>
    <name type="synonym">Agaricus chlorophos</name>
    <dbReference type="NCBI Taxonomy" id="658473"/>
    <lineage>
        <taxon>Eukaryota</taxon>
        <taxon>Fungi</taxon>
        <taxon>Dikarya</taxon>
        <taxon>Basidiomycota</taxon>
        <taxon>Agaricomycotina</taxon>
        <taxon>Agaricomycetes</taxon>
        <taxon>Agaricomycetidae</taxon>
        <taxon>Agaricales</taxon>
        <taxon>Marasmiineae</taxon>
        <taxon>Mycenaceae</taxon>
        <taxon>Mycena</taxon>
    </lineage>
</organism>
<dbReference type="AlphaFoldDB" id="A0A8H6S1D6"/>
<dbReference type="PANTHER" id="PTHR21310:SF48">
    <property type="entry name" value="AMINOGLYCOSIDE PHOSPHOTRANSFERASE DOMAIN-CONTAINING PROTEIN"/>
    <property type="match status" value="1"/>
</dbReference>